<feature type="compositionally biased region" description="Polar residues" evidence="1">
    <location>
        <begin position="78"/>
        <end position="90"/>
    </location>
</feature>
<keyword evidence="3" id="KW-1185">Reference proteome</keyword>
<feature type="region of interest" description="Disordered" evidence="1">
    <location>
        <begin position="62"/>
        <end position="99"/>
    </location>
</feature>
<protein>
    <submittedName>
        <fullName evidence="2">Uncharacterized protein</fullName>
    </submittedName>
</protein>
<dbReference type="EMBL" id="JAWRVE010000007">
    <property type="protein sequence ID" value="KAL1880624.1"/>
    <property type="molecule type" value="Genomic_DNA"/>
</dbReference>
<proteinExistence type="predicted"/>
<comment type="caution">
    <text evidence="2">The sequence shown here is derived from an EMBL/GenBank/DDBJ whole genome shotgun (WGS) entry which is preliminary data.</text>
</comment>
<dbReference type="Proteomes" id="UP001583177">
    <property type="component" value="Unassembled WGS sequence"/>
</dbReference>
<evidence type="ECO:0000313" key="2">
    <source>
        <dbReference type="EMBL" id="KAL1880624.1"/>
    </source>
</evidence>
<organism evidence="2 3">
    <name type="scientific">Diaporthe australafricana</name>
    <dbReference type="NCBI Taxonomy" id="127596"/>
    <lineage>
        <taxon>Eukaryota</taxon>
        <taxon>Fungi</taxon>
        <taxon>Dikarya</taxon>
        <taxon>Ascomycota</taxon>
        <taxon>Pezizomycotina</taxon>
        <taxon>Sordariomycetes</taxon>
        <taxon>Sordariomycetidae</taxon>
        <taxon>Diaporthales</taxon>
        <taxon>Diaporthaceae</taxon>
        <taxon>Diaporthe</taxon>
    </lineage>
</organism>
<name>A0ABR3XYM5_9PEZI</name>
<evidence type="ECO:0000256" key="1">
    <source>
        <dbReference type="SAM" id="MobiDB-lite"/>
    </source>
</evidence>
<reference evidence="2 3" key="1">
    <citation type="journal article" date="2024" name="IMA Fungus">
        <title>IMA Genome - F19 : A genome assembly and annotation guide to empower mycologists, including annotated draft genome sequences of Ceratocystis pirilliformis, Diaporthe australafricana, Fusarium ophioides, Paecilomyces lecythidis, and Sporothrix stenoceras.</title>
        <authorList>
            <person name="Aylward J."/>
            <person name="Wilson A.M."/>
            <person name="Visagie C.M."/>
            <person name="Spraker J."/>
            <person name="Barnes I."/>
            <person name="Buitendag C."/>
            <person name="Ceriani C."/>
            <person name="Del Mar Angel L."/>
            <person name="du Plessis D."/>
            <person name="Fuchs T."/>
            <person name="Gasser K."/>
            <person name="Kramer D."/>
            <person name="Li W."/>
            <person name="Munsamy K."/>
            <person name="Piso A."/>
            <person name="Price J.L."/>
            <person name="Sonnekus B."/>
            <person name="Thomas C."/>
            <person name="van der Nest A."/>
            <person name="van Dijk A."/>
            <person name="van Heerden A."/>
            <person name="van Vuuren N."/>
            <person name="Yilmaz N."/>
            <person name="Duong T.A."/>
            <person name="van der Merwe N.A."/>
            <person name="Wingfield M.J."/>
            <person name="Wingfield B.D."/>
        </authorList>
    </citation>
    <scope>NUCLEOTIDE SEQUENCE [LARGE SCALE GENOMIC DNA]</scope>
    <source>
        <strain evidence="2 3">CMW 18300</strain>
    </source>
</reference>
<accession>A0ABR3XYM5</accession>
<evidence type="ECO:0000313" key="3">
    <source>
        <dbReference type="Proteomes" id="UP001583177"/>
    </source>
</evidence>
<gene>
    <name evidence="2" type="ORF">Daus18300_001235</name>
</gene>
<sequence length="234" mass="26608">MQKKAASSKMFVDADARFQKLLRQGTDPNVLTLQGNILAKAGVESKDKQALDMFRRAEEAWTVKNPMSSRQGDHATQAGASSHTSGSRSFNLKEGTDPEYVTLPEPRERRWDWEVTWALDQAKILQRQNRTKEARDFYRIAALELDNPHGFWNLSCLVDAPQDSPERRTYLLKAAISGVQEACRELGLLEKTAAEDETLPQKVRADREKMSQEWFRLADGEDLKLVQNEAEEEA</sequence>